<dbReference type="OMA" id="CSKGPKH"/>
<dbReference type="EnsemblPlants" id="OB11G14950.1">
    <property type="protein sequence ID" value="OB11G14950.1"/>
    <property type="gene ID" value="OB11G14950"/>
</dbReference>
<dbReference type="InterPro" id="IPR053197">
    <property type="entry name" value="F-box_SCFL_complex_component"/>
</dbReference>
<organism evidence="1">
    <name type="scientific">Oryza brachyantha</name>
    <name type="common">malo sina</name>
    <dbReference type="NCBI Taxonomy" id="4533"/>
    <lineage>
        <taxon>Eukaryota</taxon>
        <taxon>Viridiplantae</taxon>
        <taxon>Streptophyta</taxon>
        <taxon>Embryophyta</taxon>
        <taxon>Tracheophyta</taxon>
        <taxon>Spermatophyta</taxon>
        <taxon>Magnoliopsida</taxon>
        <taxon>Liliopsida</taxon>
        <taxon>Poales</taxon>
        <taxon>Poaceae</taxon>
        <taxon>BOP clade</taxon>
        <taxon>Oryzoideae</taxon>
        <taxon>Oryzeae</taxon>
        <taxon>Oryzinae</taxon>
        <taxon>Oryza</taxon>
    </lineage>
</organism>
<protein>
    <recommendedName>
        <fullName evidence="3">FBD domain-containing protein</fullName>
    </recommendedName>
</protein>
<dbReference type="AlphaFoldDB" id="J3N6Q9"/>
<dbReference type="Proteomes" id="UP000006038">
    <property type="component" value="Chromosome 11"/>
</dbReference>
<reference evidence="1" key="2">
    <citation type="submission" date="2013-04" db="UniProtKB">
        <authorList>
            <consortium name="EnsemblPlants"/>
        </authorList>
    </citation>
    <scope>IDENTIFICATION</scope>
</reference>
<reference evidence="1" key="1">
    <citation type="journal article" date="2013" name="Nat. Commun.">
        <title>Whole-genome sequencing of Oryza brachyantha reveals mechanisms underlying Oryza genome evolution.</title>
        <authorList>
            <person name="Chen J."/>
            <person name="Huang Q."/>
            <person name="Gao D."/>
            <person name="Wang J."/>
            <person name="Lang Y."/>
            <person name="Liu T."/>
            <person name="Li B."/>
            <person name="Bai Z."/>
            <person name="Luis Goicoechea J."/>
            <person name="Liang C."/>
            <person name="Chen C."/>
            <person name="Zhang W."/>
            <person name="Sun S."/>
            <person name="Liao Y."/>
            <person name="Zhang X."/>
            <person name="Yang L."/>
            <person name="Song C."/>
            <person name="Wang M."/>
            <person name="Shi J."/>
            <person name="Liu G."/>
            <person name="Liu J."/>
            <person name="Zhou H."/>
            <person name="Zhou W."/>
            <person name="Yu Q."/>
            <person name="An N."/>
            <person name="Chen Y."/>
            <person name="Cai Q."/>
            <person name="Wang B."/>
            <person name="Liu B."/>
            <person name="Min J."/>
            <person name="Huang Y."/>
            <person name="Wu H."/>
            <person name="Li Z."/>
            <person name="Zhang Y."/>
            <person name="Yin Y."/>
            <person name="Song W."/>
            <person name="Jiang J."/>
            <person name="Jackson S.A."/>
            <person name="Wing R.A."/>
            <person name="Wang J."/>
            <person name="Chen M."/>
        </authorList>
    </citation>
    <scope>NUCLEOTIDE SEQUENCE [LARGE SCALE GENOMIC DNA]</scope>
    <source>
        <strain evidence="1">cv. IRGC 101232</strain>
    </source>
</reference>
<name>J3N6Q9_ORYBR</name>
<keyword evidence="2" id="KW-1185">Reference proteome</keyword>
<evidence type="ECO:0000313" key="2">
    <source>
        <dbReference type="Proteomes" id="UP000006038"/>
    </source>
</evidence>
<dbReference type="PANTHER" id="PTHR34223:SF22">
    <property type="entry name" value="OS11G0208300 PROTEIN"/>
    <property type="match status" value="1"/>
</dbReference>
<dbReference type="HOGENOM" id="CLU_003068_4_0_1"/>
<evidence type="ECO:0000313" key="1">
    <source>
        <dbReference type="EnsemblPlants" id="OB11G14950.1"/>
    </source>
</evidence>
<dbReference type="Gramene" id="OB11G14950.1">
    <property type="protein sequence ID" value="OB11G14950.1"/>
    <property type="gene ID" value="OB11G14950"/>
</dbReference>
<accession>J3N6Q9</accession>
<sequence length="250" mass="28397">MFNCHINAQKISSPSVTKLVLVFCDFHPATRTHMSFPSLASLELKSCHGRAPFLESMPSLVEAIVRFDGYCADRCEKSAFGDCGDDSCEGCYGSRFDHTSCVCLKSLLEATHLELSAEVANYVFRRDLKLHLSYHTFAKLKTLLLGEWCVTPEFSELIWFLQNTLILERLTIQIPEAPKYSLDVDVSTPEWPFASRHLKVVEIECKEVNLWVCKCLMTLGRYGIAIERINIKRTSELYGYGCDTPVVFFI</sequence>
<proteinExistence type="predicted"/>
<evidence type="ECO:0008006" key="3">
    <source>
        <dbReference type="Google" id="ProtNLM"/>
    </source>
</evidence>
<dbReference type="PANTHER" id="PTHR34223">
    <property type="entry name" value="OS11G0201299 PROTEIN"/>
    <property type="match status" value="1"/>
</dbReference>